<gene>
    <name evidence="2" type="ORF">KUF71_006836</name>
</gene>
<evidence type="ECO:0000313" key="3">
    <source>
        <dbReference type="Proteomes" id="UP001219518"/>
    </source>
</evidence>
<reference evidence="2" key="1">
    <citation type="submission" date="2021-07" db="EMBL/GenBank/DDBJ databases">
        <authorList>
            <person name="Catto M.A."/>
            <person name="Jacobson A."/>
            <person name="Kennedy G."/>
            <person name="Labadie P."/>
            <person name="Hunt B.G."/>
            <person name="Srinivasan R."/>
        </authorList>
    </citation>
    <scope>NUCLEOTIDE SEQUENCE</scope>
    <source>
        <strain evidence="2">PL_HMW_Pooled</strain>
        <tissue evidence="2">Head</tissue>
    </source>
</reference>
<comment type="caution">
    <text evidence="2">The sequence shown here is derived from an EMBL/GenBank/DDBJ whole genome shotgun (WGS) entry which is preliminary data.</text>
</comment>
<name>A0AAE1H9C5_9NEOP</name>
<organism evidence="2 3">
    <name type="scientific">Frankliniella fusca</name>
    <dbReference type="NCBI Taxonomy" id="407009"/>
    <lineage>
        <taxon>Eukaryota</taxon>
        <taxon>Metazoa</taxon>
        <taxon>Ecdysozoa</taxon>
        <taxon>Arthropoda</taxon>
        <taxon>Hexapoda</taxon>
        <taxon>Insecta</taxon>
        <taxon>Pterygota</taxon>
        <taxon>Neoptera</taxon>
        <taxon>Paraneoptera</taxon>
        <taxon>Thysanoptera</taxon>
        <taxon>Terebrantia</taxon>
        <taxon>Thripoidea</taxon>
        <taxon>Thripidae</taxon>
        <taxon>Frankliniella</taxon>
    </lineage>
</organism>
<dbReference type="EMBL" id="JAHWGI010000700">
    <property type="protein sequence ID" value="KAK3917252.1"/>
    <property type="molecule type" value="Genomic_DNA"/>
</dbReference>
<dbReference type="AlphaFoldDB" id="A0AAE1H9C5"/>
<feature type="region of interest" description="Disordered" evidence="1">
    <location>
        <begin position="1"/>
        <end position="29"/>
    </location>
</feature>
<dbReference type="Proteomes" id="UP001219518">
    <property type="component" value="Unassembled WGS sequence"/>
</dbReference>
<sequence length="89" mass="9675">MLADSAIKRGQLPFSQLPPASSPVKNLSATMPKPQAITFAVVRSDGVRFEGDPPQIDVFAATNRAKPLGLDKRNQLCHVFAERLGMENN</sequence>
<evidence type="ECO:0000256" key="1">
    <source>
        <dbReference type="SAM" id="MobiDB-lite"/>
    </source>
</evidence>
<reference evidence="2" key="2">
    <citation type="journal article" date="2023" name="BMC Genomics">
        <title>Pest status, molecular evolution, and epigenetic factors derived from the genome assembly of Frankliniella fusca, a thysanopteran phytovirus vector.</title>
        <authorList>
            <person name="Catto M.A."/>
            <person name="Labadie P.E."/>
            <person name="Jacobson A.L."/>
            <person name="Kennedy G.G."/>
            <person name="Srinivasan R."/>
            <person name="Hunt B.G."/>
        </authorList>
    </citation>
    <scope>NUCLEOTIDE SEQUENCE</scope>
    <source>
        <strain evidence="2">PL_HMW_Pooled</strain>
    </source>
</reference>
<proteinExistence type="predicted"/>
<protein>
    <submittedName>
        <fullName evidence="2">Core protein VP4</fullName>
    </submittedName>
</protein>
<evidence type="ECO:0000313" key="2">
    <source>
        <dbReference type="EMBL" id="KAK3917252.1"/>
    </source>
</evidence>
<accession>A0AAE1H9C5</accession>
<keyword evidence="3" id="KW-1185">Reference proteome</keyword>